<dbReference type="Proteomes" id="UP000612055">
    <property type="component" value="Unassembled WGS sequence"/>
</dbReference>
<dbReference type="CDD" id="cd13999">
    <property type="entry name" value="STKc_MAP3K-like"/>
    <property type="match status" value="1"/>
</dbReference>
<dbReference type="Gene3D" id="3.30.200.20">
    <property type="entry name" value="Phosphorylase Kinase, domain 1"/>
    <property type="match status" value="1"/>
</dbReference>
<dbReference type="InterPro" id="IPR011009">
    <property type="entry name" value="Kinase-like_dom_sf"/>
</dbReference>
<dbReference type="Pfam" id="PF07714">
    <property type="entry name" value="PK_Tyr_Ser-Thr"/>
    <property type="match status" value="1"/>
</dbReference>
<feature type="region of interest" description="Disordered" evidence="7">
    <location>
        <begin position="834"/>
        <end position="866"/>
    </location>
</feature>
<feature type="transmembrane region" description="Helical" evidence="8">
    <location>
        <begin position="329"/>
        <end position="352"/>
    </location>
</feature>
<dbReference type="InterPro" id="IPR008271">
    <property type="entry name" value="Ser/Thr_kinase_AS"/>
</dbReference>
<feature type="compositionally biased region" description="Low complexity" evidence="7">
    <location>
        <begin position="437"/>
        <end position="453"/>
    </location>
</feature>
<evidence type="ECO:0000313" key="11">
    <source>
        <dbReference type="Proteomes" id="UP000612055"/>
    </source>
</evidence>
<evidence type="ECO:0000256" key="4">
    <source>
        <dbReference type="ARBA" id="ARBA00022777"/>
    </source>
</evidence>
<evidence type="ECO:0000256" key="7">
    <source>
        <dbReference type="SAM" id="MobiDB-lite"/>
    </source>
</evidence>
<organism evidence="10 11">
    <name type="scientific">Edaphochlamys debaryana</name>
    <dbReference type="NCBI Taxonomy" id="47281"/>
    <lineage>
        <taxon>Eukaryota</taxon>
        <taxon>Viridiplantae</taxon>
        <taxon>Chlorophyta</taxon>
        <taxon>core chlorophytes</taxon>
        <taxon>Chlorophyceae</taxon>
        <taxon>CS clade</taxon>
        <taxon>Chlamydomonadales</taxon>
        <taxon>Chlamydomonadales incertae sedis</taxon>
        <taxon>Edaphochlamys</taxon>
    </lineage>
</organism>
<protein>
    <recommendedName>
        <fullName evidence="9">Protein kinase domain-containing protein</fullName>
    </recommendedName>
</protein>
<keyword evidence="4" id="KW-0418">Kinase</keyword>
<dbReference type="OrthoDB" id="536504at2759"/>
<keyword evidence="11" id="KW-1185">Reference proteome</keyword>
<dbReference type="InterPro" id="IPR000719">
    <property type="entry name" value="Prot_kinase_dom"/>
</dbReference>
<proteinExistence type="predicted"/>
<dbReference type="InterPro" id="IPR001245">
    <property type="entry name" value="Ser-Thr/Tyr_kinase_cat_dom"/>
</dbReference>
<keyword evidence="3 6" id="KW-0547">Nucleotide-binding</keyword>
<evidence type="ECO:0000259" key="9">
    <source>
        <dbReference type="PROSITE" id="PS50011"/>
    </source>
</evidence>
<feature type="region of interest" description="Disordered" evidence="7">
    <location>
        <begin position="489"/>
        <end position="519"/>
    </location>
</feature>
<evidence type="ECO:0000256" key="3">
    <source>
        <dbReference type="ARBA" id="ARBA00022741"/>
    </source>
</evidence>
<sequence>MDQATDVVRVDVPMLTVDEADWPPGPPYVLDRNLTIRGSDALLELPVLRIKAREKVIAAPRRVDLRMQRLALVDFRGVRDPLLTPGLDLLVPPARDAPPPERDKTLWPIWHAEDSVLILDACMPASLIKAYAESDSLEPSPRYPSTQTYTLGISQPTCAPPGPARRIASRALRSTAAGGAAASAPPPPSHATAPAGLRLMGRCWPDAHFVEDFSTVGMMPIEDGDGIKRRTNRMIVRWVNTTVVCRRMLDDACLRALSPYGCLILTLINGTDGLPPLPGELGAAPGALVDAAGALQPQPGQQPANTVVAVSAGASGGGGEGDGGPSAGLLAGCIVGGTLGVLLAIAAAALLVRRRRRHQRAQEQKLSAKEAGPHDFTPLDGSPSLQICVRAAAGANDAAACDPSGSPAQPESSSAFPRHSEAINAMLGTDYSGTTLSANPGSSTNNAPSAAPSWRTAGSCSRYTPAAEVVTGRTPFRADMRCNGELQVHEPGQSRAPDAGSGPAASAAPTPPAAPGGEDNVVKLLPDVLGRGGFGRVRKGVYQGSLVAVKQLLGEHDAGTPGYERVIATFSQELEVLARCEHPCIVRLLAACVKPPAPFVVLELLDTSLDKVMYGKGGAAVTLPMHLVLHIGFEVAKGLEYLHPTIMHRDLKPANVLISDPWGPKPVVKITDFGLARLRETVVQTETPEAGTPAYIAPECFDVNYTCVSHKADVYALGVLLWEMLAGMQPWAGLPVVQVAYQVTMRNRRLPLPPADAPLCRWPFRLISIIEQCWDGDPARRPAAAEVVKWLALEQERQAQHAQQAHASLHMERHLVLQQAQQAYEQAGGCNGLEDEEQQVESGATEQPEAGHLASELMDKTPKIAH</sequence>
<evidence type="ECO:0000256" key="6">
    <source>
        <dbReference type="PROSITE-ProRule" id="PRU10141"/>
    </source>
</evidence>
<dbReference type="EMBL" id="JAEHOE010000017">
    <property type="protein sequence ID" value="KAG2496695.1"/>
    <property type="molecule type" value="Genomic_DNA"/>
</dbReference>
<keyword evidence="8" id="KW-0472">Membrane</keyword>
<feature type="compositionally biased region" description="Basic and acidic residues" evidence="7">
    <location>
        <begin position="857"/>
        <end position="866"/>
    </location>
</feature>
<dbReference type="GO" id="GO:0005524">
    <property type="term" value="F:ATP binding"/>
    <property type="evidence" value="ECO:0007669"/>
    <property type="project" value="UniProtKB-UniRule"/>
</dbReference>
<dbReference type="GO" id="GO:0004674">
    <property type="term" value="F:protein serine/threonine kinase activity"/>
    <property type="evidence" value="ECO:0007669"/>
    <property type="project" value="UniProtKB-KW"/>
</dbReference>
<keyword evidence="2" id="KW-0808">Transferase</keyword>
<dbReference type="PANTHER" id="PTHR44329">
    <property type="entry name" value="SERINE/THREONINE-PROTEIN KINASE TNNI3K-RELATED"/>
    <property type="match status" value="1"/>
</dbReference>
<feature type="domain" description="Protein kinase" evidence="9">
    <location>
        <begin position="523"/>
        <end position="809"/>
    </location>
</feature>
<evidence type="ECO:0000313" key="10">
    <source>
        <dbReference type="EMBL" id="KAG2496695.1"/>
    </source>
</evidence>
<dbReference type="Gene3D" id="1.10.510.10">
    <property type="entry name" value="Transferase(Phosphotransferase) domain 1"/>
    <property type="match status" value="1"/>
</dbReference>
<dbReference type="InterPro" id="IPR017441">
    <property type="entry name" value="Protein_kinase_ATP_BS"/>
</dbReference>
<dbReference type="SUPFAM" id="SSF56112">
    <property type="entry name" value="Protein kinase-like (PK-like)"/>
    <property type="match status" value="1"/>
</dbReference>
<dbReference type="SMART" id="SM00220">
    <property type="entry name" value="S_TKc"/>
    <property type="match status" value="1"/>
</dbReference>
<evidence type="ECO:0000256" key="8">
    <source>
        <dbReference type="SAM" id="Phobius"/>
    </source>
</evidence>
<keyword evidence="5 6" id="KW-0067">ATP-binding</keyword>
<dbReference type="PROSITE" id="PS00107">
    <property type="entry name" value="PROTEIN_KINASE_ATP"/>
    <property type="match status" value="1"/>
</dbReference>
<feature type="compositionally biased region" description="Low complexity" evidence="7">
    <location>
        <begin position="496"/>
        <end position="508"/>
    </location>
</feature>
<evidence type="ECO:0000256" key="5">
    <source>
        <dbReference type="ARBA" id="ARBA00022840"/>
    </source>
</evidence>
<feature type="binding site" evidence="6">
    <location>
        <position position="550"/>
    </location>
    <ligand>
        <name>ATP</name>
        <dbReference type="ChEBI" id="CHEBI:30616"/>
    </ligand>
</feature>
<comment type="caution">
    <text evidence="10">The sequence shown here is derived from an EMBL/GenBank/DDBJ whole genome shotgun (WGS) entry which is preliminary data.</text>
</comment>
<evidence type="ECO:0000256" key="1">
    <source>
        <dbReference type="ARBA" id="ARBA00022527"/>
    </source>
</evidence>
<feature type="region of interest" description="Disordered" evidence="7">
    <location>
        <begin position="136"/>
        <end position="164"/>
    </location>
</feature>
<dbReference type="PANTHER" id="PTHR44329:SF214">
    <property type="entry name" value="PROTEIN KINASE DOMAIN-CONTAINING PROTEIN"/>
    <property type="match status" value="1"/>
</dbReference>
<name>A0A835Y5U3_9CHLO</name>
<dbReference type="PROSITE" id="PS00108">
    <property type="entry name" value="PROTEIN_KINASE_ST"/>
    <property type="match status" value="1"/>
</dbReference>
<accession>A0A835Y5U3</accession>
<dbReference type="InterPro" id="IPR051681">
    <property type="entry name" value="Ser/Thr_Kinases-Pseudokinases"/>
</dbReference>
<feature type="region of interest" description="Disordered" evidence="7">
    <location>
        <begin position="431"/>
        <end position="462"/>
    </location>
</feature>
<dbReference type="PROSITE" id="PS50011">
    <property type="entry name" value="PROTEIN_KINASE_DOM"/>
    <property type="match status" value="1"/>
</dbReference>
<keyword evidence="8" id="KW-0812">Transmembrane</keyword>
<reference evidence="10" key="1">
    <citation type="journal article" date="2020" name="bioRxiv">
        <title>Comparative genomics of Chlamydomonas.</title>
        <authorList>
            <person name="Craig R.J."/>
            <person name="Hasan A.R."/>
            <person name="Ness R.W."/>
            <person name="Keightley P.D."/>
        </authorList>
    </citation>
    <scope>NUCLEOTIDE SEQUENCE</scope>
    <source>
        <strain evidence="10">CCAP 11/70</strain>
    </source>
</reference>
<dbReference type="AlphaFoldDB" id="A0A835Y5U3"/>
<evidence type="ECO:0000256" key="2">
    <source>
        <dbReference type="ARBA" id="ARBA00022679"/>
    </source>
</evidence>
<keyword evidence="8" id="KW-1133">Transmembrane helix</keyword>
<keyword evidence="1" id="KW-0723">Serine/threonine-protein kinase</keyword>
<feature type="compositionally biased region" description="Polar residues" evidence="7">
    <location>
        <begin position="143"/>
        <end position="157"/>
    </location>
</feature>
<gene>
    <name evidence="10" type="ORF">HYH03_005111</name>
</gene>